<evidence type="ECO:0000313" key="2">
    <source>
        <dbReference type="Proteomes" id="UP000828390"/>
    </source>
</evidence>
<gene>
    <name evidence="1" type="ORF">DPMN_129147</name>
</gene>
<dbReference type="EMBL" id="JAIWYP010000005">
    <property type="protein sequence ID" value="KAH3827217.1"/>
    <property type="molecule type" value="Genomic_DNA"/>
</dbReference>
<keyword evidence="2" id="KW-1185">Reference proteome</keyword>
<organism evidence="1 2">
    <name type="scientific">Dreissena polymorpha</name>
    <name type="common">Zebra mussel</name>
    <name type="synonym">Mytilus polymorpha</name>
    <dbReference type="NCBI Taxonomy" id="45954"/>
    <lineage>
        <taxon>Eukaryota</taxon>
        <taxon>Metazoa</taxon>
        <taxon>Spiralia</taxon>
        <taxon>Lophotrochozoa</taxon>
        <taxon>Mollusca</taxon>
        <taxon>Bivalvia</taxon>
        <taxon>Autobranchia</taxon>
        <taxon>Heteroconchia</taxon>
        <taxon>Euheterodonta</taxon>
        <taxon>Imparidentia</taxon>
        <taxon>Neoheterodontei</taxon>
        <taxon>Myida</taxon>
        <taxon>Dreissenoidea</taxon>
        <taxon>Dreissenidae</taxon>
        <taxon>Dreissena</taxon>
    </lineage>
</organism>
<evidence type="ECO:0000313" key="1">
    <source>
        <dbReference type="EMBL" id="KAH3827217.1"/>
    </source>
</evidence>
<reference evidence="1" key="2">
    <citation type="submission" date="2020-11" db="EMBL/GenBank/DDBJ databases">
        <authorList>
            <person name="McCartney M.A."/>
            <person name="Auch B."/>
            <person name="Kono T."/>
            <person name="Mallez S."/>
            <person name="Becker A."/>
            <person name="Gohl D.M."/>
            <person name="Silverstein K.A.T."/>
            <person name="Koren S."/>
            <person name="Bechman K.B."/>
            <person name="Herman A."/>
            <person name="Abrahante J.E."/>
            <person name="Garbe J."/>
        </authorList>
    </citation>
    <scope>NUCLEOTIDE SEQUENCE</scope>
    <source>
        <strain evidence="1">Duluth1</strain>
        <tissue evidence="1">Whole animal</tissue>
    </source>
</reference>
<name>A0A9D4H2K8_DREPO</name>
<sequence length="102" mass="11111">MKKQHCCTSNNSQFHLSPGVAMTIGSGAAVSASVLQFHIANGHGVPGPYSGPVRELTTVQSTPDHIKWTFTTHLALEDIQGREYMDFLNNIVMVNLNCVNLN</sequence>
<dbReference type="Proteomes" id="UP000828390">
    <property type="component" value="Unassembled WGS sequence"/>
</dbReference>
<protein>
    <submittedName>
        <fullName evidence="1">Uncharacterized protein</fullName>
    </submittedName>
</protein>
<comment type="caution">
    <text evidence="1">The sequence shown here is derived from an EMBL/GenBank/DDBJ whole genome shotgun (WGS) entry which is preliminary data.</text>
</comment>
<proteinExistence type="predicted"/>
<reference evidence="1" key="1">
    <citation type="journal article" date="2019" name="bioRxiv">
        <title>The Genome of the Zebra Mussel, Dreissena polymorpha: A Resource for Invasive Species Research.</title>
        <authorList>
            <person name="McCartney M.A."/>
            <person name="Auch B."/>
            <person name="Kono T."/>
            <person name="Mallez S."/>
            <person name="Zhang Y."/>
            <person name="Obille A."/>
            <person name="Becker A."/>
            <person name="Abrahante J.E."/>
            <person name="Garbe J."/>
            <person name="Badalamenti J.P."/>
            <person name="Herman A."/>
            <person name="Mangelson H."/>
            <person name="Liachko I."/>
            <person name="Sullivan S."/>
            <person name="Sone E.D."/>
            <person name="Koren S."/>
            <person name="Silverstein K.A.T."/>
            <person name="Beckman K.B."/>
            <person name="Gohl D.M."/>
        </authorList>
    </citation>
    <scope>NUCLEOTIDE SEQUENCE</scope>
    <source>
        <strain evidence="1">Duluth1</strain>
        <tissue evidence="1">Whole animal</tissue>
    </source>
</reference>
<accession>A0A9D4H2K8</accession>
<dbReference type="AlphaFoldDB" id="A0A9D4H2K8"/>